<evidence type="ECO:0000256" key="1">
    <source>
        <dbReference type="SAM" id="Phobius"/>
    </source>
</evidence>
<dbReference type="Proteomes" id="UP000051922">
    <property type="component" value="Unassembled WGS sequence"/>
</dbReference>
<reference evidence="2 3" key="1">
    <citation type="journal article" date="2015" name="Genome Announc.">
        <title>Expanding the biotechnology potential of lactobacilli through comparative genomics of 213 strains and associated genera.</title>
        <authorList>
            <person name="Sun Z."/>
            <person name="Harris H.M."/>
            <person name="McCann A."/>
            <person name="Guo C."/>
            <person name="Argimon S."/>
            <person name="Zhang W."/>
            <person name="Yang X."/>
            <person name="Jeffery I.B."/>
            <person name="Cooney J.C."/>
            <person name="Kagawa T.F."/>
            <person name="Liu W."/>
            <person name="Song Y."/>
            <person name="Salvetti E."/>
            <person name="Wrobel A."/>
            <person name="Rasinkangas P."/>
            <person name="Parkhill J."/>
            <person name="Rea M.C."/>
            <person name="O'Sullivan O."/>
            <person name="Ritari J."/>
            <person name="Douillard F.P."/>
            <person name="Paul Ross R."/>
            <person name="Yang R."/>
            <person name="Briner A.E."/>
            <person name="Felis G.E."/>
            <person name="de Vos W.M."/>
            <person name="Barrangou R."/>
            <person name="Klaenhammer T.R."/>
            <person name="Caufield P.W."/>
            <person name="Cui Y."/>
            <person name="Zhang H."/>
            <person name="O'Toole P.W."/>
        </authorList>
    </citation>
    <scope>NUCLEOTIDE SEQUENCE [LARGE SCALE GENOMIC DNA]</scope>
    <source>
        <strain evidence="2 3">DSM 15945</strain>
    </source>
</reference>
<keyword evidence="1" id="KW-1133">Transmembrane helix</keyword>
<comment type="caution">
    <text evidence="2">The sequence shown here is derived from an EMBL/GenBank/DDBJ whole genome shotgun (WGS) entry which is preliminary data.</text>
</comment>
<name>A0A0R1U8Q8_9LACO</name>
<accession>A0A0R1U8Q8</accession>
<dbReference type="EMBL" id="AZFJ01000019">
    <property type="protein sequence ID" value="KRL87544.1"/>
    <property type="molecule type" value="Genomic_DNA"/>
</dbReference>
<keyword evidence="1" id="KW-0472">Membrane</keyword>
<feature type="transmembrane region" description="Helical" evidence="1">
    <location>
        <begin position="7"/>
        <end position="24"/>
    </location>
</feature>
<evidence type="ECO:0000313" key="2">
    <source>
        <dbReference type="EMBL" id="KRL87544.1"/>
    </source>
</evidence>
<keyword evidence="1" id="KW-0812">Transmembrane</keyword>
<evidence type="ECO:0000313" key="3">
    <source>
        <dbReference type="Proteomes" id="UP000051922"/>
    </source>
</evidence>
<dbReference type="AlphaFoldDB" id="A0A0R1U8Q8"/>
<proteinExistence type="predicted"/>
<sequence>MNKIGPVTVVVAGFFYWLKFWSGLPYKLKNQLADMLAGRVCGYAVTIFLPICR</sequence>
<keyword evidence="3" id="KW-1185">Reference proteome</keyword>
<gene>
    <name evidence="2" type="ORF">FC50_GL002302</name>
</gene>
<feature type="transmembrane region" description="Helical" evidence="1">
    <location>
        <begin position="36"/>
        <end position="52"/>
    </location>
</feature>
<protein>
    <submittedName>
        <fullName evidence="2">Uncharacterized protein</fullName>
    </submittedName>
</protein>
<organism evidence="2 3">
    <name type="scientific">Lacticaseibacillus pantheris DSM 15945 = JCM 12539 = NBRC 106106</name>
    <dbReference type="NCBI Taxonomy" id="1423783"/>
    <lineage>
        <taxon>Bacteria</taxon>
        <taxon>Bacillati</taxon>
        <taxon>Bacillota</taxon>
        <taxon>Bacilli</taxon>
        <taxon>Lactobacillales</taxon>
        <taxon>Lactobacillaceae</taxon>
        <taxon>Lacticaseibacillus</taxon>
    </lineage>
</organism>